<dbReference type="SUPFAM" id="SSF55909">
    <property type="entry name" value="Pentein"/>
    <property type="match status" value="1"/>
</dbReference>
<dbReference type="PANTHER" id="PTHR31377">
    <property type="entry name" value="AGMATINE DEIMINASE-RELATED"/>
    <property type="match status" value="1"/>
</dbReference>
<proteinExistence type="predicted"/>
<organism evidence="2 3">
    <name type="scientific">Fontibacter flavus</name>
    <dbReference type="NCBI Taxonomy" id="654838"/>
    <lineage>
        <taxon>Bacteria</taxon>
        <taxon>Pseudomonadati</taxon>
        <taxon>Bacteroidota</taxon>
        <taxon>Cytophagia</taxon>
        <taxon>Cytophagales</taxon>
        <taxon>Cyclobacteriaceae</taxon>
        <taxon>Fontibacter</taxon>
    </lineage>
</organism>
<dbReference type="Gene3D" id="3.75.10.10">
    <property type="entry name" value="L-arginine/glycine Amidinotransferase, Chain A"/>
    <property type="match status" value="1"/>
</dbReference>
<protein>
    <submittedName>
        <fullName evidence="2">Agmatine deiminase family protein</fullName>
    </submittedName>
</protein>
<dbReference type="RefSeq" id="WP_382385874.1">
    <property type="nucleotide sequence ID" value="NZ_JBHLWI010000004.1"/>
</dbReference>
<dbReference type="InterPro" id="IPR007466">
    <property type="entry name" value="Peptidyl-Arg-deiminase_porph"/>
</dbReference>
<evidence type="ECO:0000313" key="3">
    <source>
        <dbReference type="Proteomes" id="UP001589797"/>
    </source>
</evidence>
<name>A0ABV6FNI2_9BACT</name>
<evidence type="ECO:0000256" key="1">
    <source>
        <dbReference type="ARBA" id="ARBA00022801"/>
    </source>
</evidence>
<reference evidence="2 3" key="1">
    <citation type="submission" date="2024-09" db="EMBL/GenBank/DDBJ databases">
        <authorList>
            <person name="Sun Q."/>
            <person name="Mori K."/>
        </authorList>
    </citation>
    <scope>NUCLEOTIDE SEQUENCE [LARGE SCALE GENOMIC DNA]</scope>
    <source>
        <strain evidence="2 3">CCM 7650</strain>
    </source>
</reference>
<dbReference type="PANTHER" id="PTHR31377:SF0">
    <property type="entry name" value="AGMATINE DEIMINASE-RELATED"/>
    <property type="match status" value="1"/>
</dbReference>
<sequence>MTPEWTKNTIYFSSLLSSRDEFKPFFEALSGILNAQKIPFHLLPHTRDIWARDYMPIQISIDDFLEYRYDPDYLLSTAKQDRGSKTYTSLVCDALGIQTRKTDLILDGGNVVNNSKCVILTEKIVLENKHWYSKKQLIDKLYEDFRAEKVILVPWDKSEPYGHIDGVLRFIDEETVLINDCYKDDLNLSHTLRKNGLKTEFLHYAVKKPHRNNWAFLNFLQTQDIILIPTLGIDEDEQAFDQLGHFFPTYLKNNHFIPLRSEDIIKHGGALNCASWTVEEF</sequence>
<comment type="caution">
    <text evidence="2">The sequence shown here is derived from an EMBL/GenBank/DDBJ whole genome shotgun (WGS) entry which is preliminary data.</text>
</comment>
<keyword evidence="3" id="KW-1185">Reference proteome</keyword>
<dbReference type="EMBL" id="JBHLWI010000004">
    <property type="protein sequence ID" value="MFC0261424.1"/>
    <property type="molecule type" value="Genomic_DNA"/>
</dbReference>
<keyword evidence="1" id="KW-0378">Hydrolase</keyword>
<accession>A0ABV6FNI2</accession>
<gene>
    <name evidence="2" type="ORF">ACFFIP_01930</name>
</gene>
<dbReference type="Pfam" id="PF04371">
    <property type="entry name" value="PAD_porph"/>
    <property type="match status" value="1"/>
</dbReference>
<dbReference type="Proteomes" id="UP001589797">
    <property type="component" value="Unassembled WGS sequence"/>
</dbReference>
<evidence type="ECO:0000313" key="2">
    <source>
        <dbReference type="EMBL" id="MFC0261424.1"/>
    </source>
</evidence>